<comment type="similarity">
    <text evidence="1 4">Belongs to the eukaryotic ribosomal protein eL27 family.</text>
</comment>
<dbReference type="GO" id="GO:0006412">
    <property type="term" value="P:translation"/>
    <property type="evidence" value="ECO:0007669"/>
    <property type="project" value="InterPro"/>
</dbReference>
<dbReference type="SUPFAM" id="SSF50104">
    <property type="entry name" value="Translation proteins SH3-like domain"/>
    <property type="match status" value="1"/>
</dbReference>
<gene>
    <name evidence="7" type="ORF">RO3G_14321</name>
</gene>
<dbReference type="GO" id="GO:1990904">
    <property type="term" value="C:ribonucleoprotein complex"/>
    <property type="evidence" value="ECO:0007669"/>
    <property type="project" value="UniProtKB-KW"/>
</dbReference>
<feature type="compositionally biased region" description="Polar residues" evidence="5">
    <location>
        <begin position="44"/>
        <end position="53"/>
    </location>
</feature>
<dbReference type="PROSITE" id="PS01107">
    <property type="entry name" value="RIBOSOMAL_L27E"/>
    <property type="match status" value="1"/>
</dbReference>
<evidence type="ECO:0000256" key="4">
    <source>
        <dbReference type="RuleBase" id="RU000575"/>
    </source>
</evidence>
<organism evidence="7 8">
    <name type="scientific">Rhizopus delemar (strain RA 99-880 / ATCC MYA-4621 / FGSC 9543 / NRRL 43880)</name>
    <name type="common">Mucormycosis agent</name>
    <name type="synonym">Rhizopus arrhizus var. delemar</name>
    <dbReference type="NCBI Taxonomy" id="246409"/>
    <lineage>
        <taxon>Eukaryota</taxon>
        <taxon>Fungi</taxon>
        <taxon>Fungi incertae sedis</taxon>
        <taxon>Mucoromycota</taxon>
        <taxon>Mucoromycotina</taxon>
        <taxon>Mucoromycetes</taxon>
        <taxon>Mucorales</taxon>
        <taxon>Mucorineae</taxon>
        <taxon>Rhizopodaceae</taxon>
        <taxon>Rhizopus</taxon>
    </lineage>
</organism>
<evidence type="ECO:0000256" key="5">
    <source>
        <dbReference type="SAM" id="MobiDB-lite"/>
    </source>
</evidence>
<dbReference type="GO" id="GO:0003735">
    <property type="term" value="F:structural constituent of ribosome"/>
    <property type="evidence" value="ECO:0007669"/>
    <property type="project" value="InterPro"/>
</dbReference>
<protein>
    <recommendedName>
        <fullName evidence="4">60S ribosomal protein L27</fullName>
    </recommendedName>
</protein>
<dbReference type="Proteomes" id="UP000009138">
    <property type="component" value="Unassembled WGS sequence"/>
</dbReference>
<dbReference type="SUPFAM" id="SSF54928">
    <property type="entry name" value="RNA-binding domain, RBD"/>
    <property type="match status" value="1"/>
</dbReference>
<dbReference type="EMBL" id="CH476744">
    <property type="protein sequence ID" value="EIE89610.1"/>
    <property type="molecule type" value="Genomic_DNA"/>
</dbReference>
<reference evidence="7 8" key="1">
    <citation type="journal article" date="2009" name="PLoS Genet.">
        <title>Genomic analysis of the basal lineage fungus Rhizopus oryzae reveals a whole-genome duplication.</title>
        <authorList>
            <person name="Ma L.-J."/>
            <person name="Ibrahim A.S."/>
            <person name="Skory C."/>
            <person name="Grabherr M.G."/>
            <person name="Burger G."/>
            <person name="Butler M."/>
            <person name="Elias M."/>
            <person name="Idnurm A."/>
            <person name="Lang B.F."/>
            <person name="Sone T."/>
            <person name="Abe A."/>
            <person name="Calvo S.E."/>
            <person name="Corrochano L.M."/>
            <person name="Engels R."/>
            <person name="Fu J."/>
            <person name="Hansberg W."/>
            <person name="Kim J.-M."/>
            <person name="Kodira C.D."/>
            <person name="Koehrsen M.J."/>
            <person name="Liu B."/>
            <person name="Miranda-Saavedra D."/>
            <person name="O'Leary S."/>
            <person name="Ortiz-Castellanos L."/>
            <person name="Poulter R."/>
            <person name="Rodriguez-Romero J."/>
            <person name="Ruiz-Herrera J."/>
            <person name="Shen Y.-Q."/>
            <person name="Zeng Q."/>
            <person name="Galagan J."/>
            <person name="Birren B.W."/>
            <person name="Cuomo C.A."/>
            <person name="Wickes B.L."/>
        </authorList>
    </citation>
    <scope>NUCLEOTIDE SEQUENCE [LARGE SCALE GENOMIC DNA]</scope>
    <source>
        <strain evidence="8">RA 99-880 / ATCC MYA-4621 / FGSC 9543 / NRRL 43880</strain>
    </source>
</reference>
<dbReference type="VEuPathDB" id="FungiDB:RO3G_14321"/>
<dbReference type="InterPro" id="IPR005824">
    <property type="entry name" value="KOW"/>
</dbReference>
<dbReference type="Gene3D" id="2.30.30.770">
    <property type="match status" value="1"/>
</dbReference>
<dbReference type="Pfam" id="PF01777">
    <property type="entry name" value="Ribosomal_L27e"/>
    <property type="match status" value="1"/>
</dbReference>
<proteinExistence type="inferred from homology"/>
<feature type="domain" description="KOW" evidence="6">
    <location>
        <begin position="238"/>
        <end position="265"/>
    </location>
</feature>
<dbReference type="OrthoDB" id="10065185at2759"/>
<evidence type="ECO:0000313" key="7">
    <source>
        <dbReference type="EMBL" id="EIE89610.1"/>
    </source>
</evidence>
<feature type="region of interest" description="Disordered" evidence="5">
    <location>
        <begin position="1"/>
        <end position="79"/>
    </location>
</feature>
<dbReference type="FunFam" id="2.30.30.770:FF:000001">
    <property type="entry name" value="60S ribosomal protein L27"/>
    <property type="match status" value="1"/>
</dbReference>
<dbReference type="RefSeq" id="XP_067525006.1">
    <property type="nucleotide sequence ID" value="XM_067668905.1"/>
</dbReference>
<dbReference type="InterPro" id="IPR008991">
    <property type="entry name" value="Translation_prot_SH3-like_sf"/>
</dbReference>
<dbReference type="InterPro" id="IPR012677">
    <property type="entry name" value="Nucleotide-bd_a/b_plait_sf"/>
</dbReference>
<feature type="compositionally biased region" description="Basic and acidic residues" evidence="5">
    <location>
        <begin position="11"/>
        <end position="43"/>
    </location>
</feature>
<dbReference type="InterPro" id="IPR001141">
    <property type="entry name" value="Ribosomal_eL27"/>
</dbReference>
<evidence type="ECO:0000259" key="6">
    <source>
        <dbReference type="SMART" id="SM00739"/>
    </source>
</evidence>
<dbReference type="STRING" id="246409.I1CMD0"/>
<dbReference type="eggNOG" id="KOG3418">
    <property type="taxonomic scope" value="Eukaryota"/>
</dbReference>
<accession>I1CMD0</accession>
<sequence>MAEEDGDDLEEIVHDVPMKKRSRSEEPVDEKQTKSLKSSEDSIKASQKIQTTTQAYQSHKQQQQQQQNYHHHQQQQIPTSLTQLRGISNQPTNSIYLGELHWYTTDKDVQEPLRKTNLIEHLKEMSFFEIVFLEFNNEEYATYAKELFEKIINTLLLLLESSSKPTRNIINNTANIPRLGNTPMNFAFNPSMPYFPTPPVPPNIRMYSEMMMRGGMRGNSNNRPRLGFNQSSTAMVKFIKAGKVVVILQGRYAGKKAVVVRNHDEGTKERPYGYAVVAGVERTPLKVTKSMGKKKVAKRSKVKPFIKIVNYNHMMPTRYGLELEQIKGTISSETFKEPTQREDSKKVIKKLFEERYQTGKNKWFFSKLRF</sequence>
<dbReference type="InterPro" id="IPR018262">
    <property type="entry name" value="Ribosomal_eL27_CS"/>
</dbReference>
<dbReference type="AlphaFoldDB" id="I1CMD0"/>
<evidence type="ECO:0000256" key="2">
    <source>
        <dbReference type="ARBA" id="ARBA00022980"/>
    </source>
</evidence>
<keyword evidence="8" id="KW-1185">Reference proteome</keyword>
<dbReference type="Gene3D" id="3.30.70.330">
    <property type="match status" value="1"/>
</dbReference>
<keyword evidence="3 4" id="KW-0687">Ribonucleoprotein</keyword>
<evidence type="ECO:0000256" key="1">
    <source>
        <dbReference type="ARBA" id="ARBA00009124"/>
    </source>
</evidence>
<dbReference type="PANTHER" id="PTHR10497">
    <property type="entry name" value="60S RIBOSOMAL PROTEIN L27"/>
    <property type="match status" value="1"/>
</dbReference>
<name>I1CMD0_RHIO9</name>
<dbReference type="InterPro" id="IPR035979">
    <property type="entry name" value="RBD_domain_sf"/>
</dbReference>
<evidence type="ECO:0000256" key="3">
    <source>
        <dbReference type="ARBA" id="ARBA00023274"/>
    </source>
</evidence>
<dbReference type="Pfam" id="PF00467">
    <property type="entry name" value="KOW"/>
    <property type="match status" value="1"/>
</dbReference>
<dbReference type="InterPro" id="IPR041991">
    <property type="entry name" value="Ribosomal_eL27_KOW"/>
</dbReference>
<dbReference type="InterPro" id="IPR038655">
    <property type="entry name" value="Ribosomal_eL27_sf"/>
</dbReference>
<dbReference type="GO" id="GO:0003676">
    <property type="term" value="F:nucleic acid binding"/>
    <property type="evidence" value="ECO:0007669"/>
    <property type="project" value="InterPro"/>
</dbReference>
<evidence type="ECO:0000313" key="8">
    <source>
        <dbReference type="Proteomes" id="UP000009138"/>
    </source>
</evidence>
<keyword evidence="2 4" id="KW-0689">Ribosomal protein</keyword>
<dbReference type="CDD" id="cd06090">
    <property type="entry name" value="KOW_RPL27"/>
    <property type="match status" value="1"/>
</dbReference>
<dbReference type="InParanoid" id="I1CMD0"/>
<feature type="compositionally biased region" description="Low complexity" evidence="5">
    <location>
        <begin position="54"/>
        <end position="68"/>
    </location>
</feature>
<feature type="compositionally biased region" description="Acidic residues" evidence="5">
    <location>
        <begin position="1"/>
        <end position="10"/>
    </location>
</feature>
<dbReference type="GO" id="GO:0005840">
    <property type="term" value="C:ribosome"/>
    <property type="evidence" value="ECO:0007669"/>
    <property type="project" value="UniProtKB-KW"/>
</dbReference>
<dbReference type="SMART" id="SM00739">
    <property type="entry name" value="KOW"/>
    <property type="match status" value="1"/>
</dbReference>
<dbReference type="GeneID" id="93621286"/>